<dbReference type="InterPro" id="IPR006640">
    <property type="entry name" value="SprT-like_domain"/>
</dbReference>
<name>A0A1G6WCN4_9BACT</name>
<protein>
    <submittedName>
        <fullName evidence="2">SprT-like family protein</fullName>
    </submittedName>
</protein>
<feature type="domain" description="SprT-like" evidence="1">
    <location>
        <begin position="33"/>
        <end position="104"/>
    </location>
</feature>
<evidence type="ECO:0000313" key="3">
    <source>
        <dbReference type="Proteomes" id="UP000199060"/>
    </source>
</evidence>
<dbReference type="EMBL" id="FNAC01000042">
    <property type="protein sequence ID" value="SDD62815.1"/>
    <property type="molecule type" value="Genomic_DNA"/>
</dbReference>
<dbReference type="Proteomes" id="UP000199060">
    <property type="component" value="Unassembled WGS sequence"/>
</dbReference>
<organism evidence="2 3">
    <name type="scientific">Algoriphagus faecimaris</name>
    <dbReference type="NCBI Taxonomy" id="686796"/>
    <lineage>
        <taxon>Bacteria</taxon>
        <taxon>Pseudomonadati</taxon>
        <taxon>Bacteroidota</taxon>
        <taxon>Cytophagia</taxon>
        <taxon>Cytophagales</taxon>
        <taxon>Cyclobacteriaceae</taxon>
        <taxon>Algoriphagus</taxon>
    </lineage>
</organism>
<evidence type="ECO:0000259" key="1">
    <source>
        <dbReference type="Pfam" id="PF10263"/>
    </source>
</evidence>
<evidence type="ECO:0000313" key="2">
    <source>
        <dbReference type="EMBL" id="SDD62815.1"/>
    </source>
</evidence>
<accession>A0A1G6WCN4</accession>
<gene>
    <name evidence="2" type="ORF">SAMN04488104_104231</name>
</gene>
<dbReference type="RefSeq" id="WP_087940873.1">
    <property type="nucleotide sequence ID" value="NZ_FNAC01000042.1"/>
</dbReference>
<dbReference type="OrthoDB" id="267364at2"/>
<sequence length="208" mass="24254">MNSTEKLQLIFSKHLPPNSIPYCLDLWVKNGFNFTVTPSRKTKLGDFRWRRDSSRQTITINGTLNPYQFLITYIHEVAHLHTYLHCGIETAPHGKEWKSTFQKLMIPLLKPEIFPKDILIPLSRHMRNPKASSARDLFLTKELSKYDLNNNSSQEVFLADLRPGSVFEVQGRKFRKKETRRTRVLCEEIPSGKKFLISQLTKIKPVED</sequence>
<dbReference type="STRING" id="686796.SAMN04488104_104231"/>
<dbReference type="Pfam" id="PF10263">
    <property type="entry name" value="SprT-like"/>
    <property type="match status" value="1"/>
</dbReference>
<keyword evidence="3" id="KW-1185">Reference proteome</keyword>
<proteinExistence type="predicted"/>
<dbReference type="AlphaFoldDB" id="A0A1G6WCN4"/>
<dbReference type="GO" id="GO:0006950">
    <property type="term" value="P:response to stress"/>
    <property type="evidence" value="ECO:0007669"/>
    <property type="project" value="UniProtKB-ARBA"/>
</dbReference>
<reference evidence="3" key="1">
    <citation type="submission" date="2016-10" db="EMBL/GenBank/DDBJ databases">
        <authorList>
            <person name="Varghese N."/>
            <person name="Submissions S."/>
        </authorList>
    </citation>
    <scope>NUCLEOTIDE SEQUENCE [LARGE SCALE GENOMIC DNA]</scope>
    <source>
        <strain evidence="3">DSM 23095</strain>
    </source>
</reference>